<name>A0AAV7FM43_DENCH</name>
<dbReference type="GO" id="GO:0016787">
    <property type="term" value="F:hydrolase activity"/>
    <property type="evidence" value="ECO:0007669"/>
    <property type="project" value="InterPro"/>
</dbReference>
<sequence length="179" mass="19895">MRSEGAIYRFSGVAWLVRGRSKPLCPIRPPAPPPASTSRPSATSIPRKVPALLTIHGGGFCLIRSLSSIYHNYINSLTAKAGILSVSVDYRLTPENPLLGAHDDSWEALDGMPPTTMRVGREGKDKIGNKGVESGKGNNWRWRTLLHCGCFRGRRGLMTYGSIRWWRAGGWFSEFRRRA</sequence>
<evidence type="ECO:0000313" key="4">
    <source>
        <dbReference type="Proteomes" id="UP000775213"/>
    </source>
</evidence>
<dbReference type="PANTHER" id="PTHR23024:SF577">
    <property type="entry name" value="CARBOXYLESTERASE 2-RELATED"/>
    <property type="match status" value="1"/>
</dbReference>
<gene>
    <name evidence="3" type="ORF">IEQ34_026519</name>
</gene>
<reference evidence="3 4" key="1">
    <citation type="journal article" date="2021" name="Hortic Res">
        <title>Chromosome-scale assembly of the Dendrobium chrysotoxum genome enhances the understanding of orchid evolution.</title>
        <authorList>
            <person name="Zhang Y."/>
            <person name="Zhang G.Q."/>
            <person name="Zhang D."/>
            <person name="Liu X.D."/>
            <person name="Xu X.Y."/>
            <person name="Sun W.H."/>
            <person name="Yu X."/>
            <person name="Zhu X."/>
            <person name="Wang Z.W."/>
            <person name="Zhao X."/>
            <person name="Zhong W.Y."/>
            <person name="Chen H."/>
            <person name="Yin W.L."/>
            <person name="Huang T."/>
            <person name="Niu S.C."/>
            <person name="Liu Z.J."/>
        </authorList>
    </citation>
    <scope>NUCLEOTIDE SEQUENCE [LARGE SCALE GENOMIC DNA]</scope>
    <source>
        <strain evidence="3">Lindl</strain>
    </source>
</reference>
<organism evidence="3 4">
    <name type="scientific">Dendrobium chrysotoxum</name>
    <name type="common">Orchid</name>
    <dbReference type="NCBI Taxonomy" id="161865"/>
    <lineage>
        <taxon>Eukaryota</taxon>
        <taxon>Viridiplantae</taxon>
        <taxon>Streptophyta</taxon>
        <taxon>Embryophyta</taxon>
        <taxon>Tracheophyta</taxon>
        <taxon>Spermatophyta</taxon>
        <taxon>Magnoliopsida</taxon>
        <taxon>Liliopsida</taxon>
        <taxon>Asparagales</taxon>
        <taxon>Orchidaceae</taxon>
        <taxon>Epidendroideae</taxon>
        <taxon>Malaxideae</taxon>
        <taxon>Dendrobiinae</taxon>
        <taxon>Dendrobium</taxon>
    </lineage>
</organism>
<evidence type="ECO:0000259" key="2">
    <source>
        <dbReference type="Pfam" id="PF07859"/>
    </source>
</evidence>
<accession>A0AAV7FM43</accession>
<dbReference type="InterPro" id="IPR013094">
    <property type="entry name" value="AB_hydrolase_3"/>
</dbReference>
<dbReference type="Gene3D" id="3.40.50.1820">
    <property type="entry name" value="alpha/beta hydrolase"/>
    <property type="match status" value="1"/>
</dbReference>
<protein>
    <recommendedName>
        <fullName evidence="2">Alpha/beta hydrolase fold-3 domain-containing protein</fullName>
    </recommendedName>
</protein>
<feature type="region of interest" description="Disordered" evidence="1">
    <location>
        <begin position="110"/>
        <end position="132"/>
    </location>
</feature>
<dbReference type="Proteomes" id="UP000775213">
    <property type="component" value="Unassembled WGS sequence"/>
</dbReference>
<feature type="domain" description="Alpha/beta hydrolase fold-3" evidence="2">
    <location>
        <begin position="52"/>
        <end position="110"/>
    </location>
</feature>
<dbReference type="InterPro" id="IPR029058">
    <property type="entry name" value="AB_hydrolase_fold"/>
</dbReference>
<dbReference type="Pfam" id="PF07859">
    <property type="entry name" value="Abhydrolase_3"/>
    <property type="match status" value="1"/>
</dbReference>
<comment type="caution">
    <text evidence="3">The sequence shown here is derived from an EMBL/GenBank/DDBJ whole genome shotgun (WGS) entry which is preliminary data.</text>
</comment>
<dbReference type="PANTHER" id="PTHR23024">
    <property type="entry name" value="ARYLACETAMIDE DEACETYLASE"/>
    <property type="match status" value="1"/>
</dbReference>
<dbReference type="InterPro" id="IPR050466">
    <property type="entry name" value="Carboxylest/Gibb_receptor"/>
</dbReference>
<proteinExistence type="predicted"/>
<evidence type="ECO:0000256" key="1">
    <source>
        <dbReference type="SAM" id="MobiDB-lite"/>
    </source>
</evidence>
<dbReference type="SUPFAM" id="SSF53474">
    <property type="entry name" value="alpha/beta-Hydrolases"/>
    <property type="match status" value="1"/>
</dbReference>
<dbReference type="AlphaFoldDB" id="A0AAV7FM43"/>
<evidence type="ECO:0000313" key="3">
    <source>
        <dbReference type="EMBL" id="KAH0435896.1"/>
    </source>
</evidence>
<dbReference type="EMBL" id="JAGFBR010000760">
    <property type="protein sequence ID" value="KAH0435896.1"/>
    <property type="molecule type" value="Genomic_DNA"/>
</dbReference>
<feature type="compositionally biased region" description="Basic and acidic residues" evidence="1">
    <location>
        <begin position="119"/>
        <end position="128"/>
    </location>
</feature>
<keyword evidence="4" id="KW-1185">Reference proteome</keyword>